<keyword evidence="2" id="KW-1185">Reference proteome</keyword>
<comment type="caution">
    <text evidence="1">The sequence shown here is derived from an EMBL/GenBank/DDBJ whole genome shotgun (WGS) entry which is preliminary data.</text>
</comment>
<dbReference type="Proteomes" id="UP001084197">
    <property type="component" value="Unassembled WGS sequence"/>
</dbReference>
<evidence type="ECO:0000313" key="2">
    <source>
        <dbReference type="Proteomes" id="UP001084197"/>
    </source>
</evidence>
<dbReference type="PANTHER" id="PTHR33747:SF1">
    <property type="entry name" value="ADENYLATE CYCLASE-ASSOCIATED CAP C-TERMINAL DOMAIN-CONTAINING PROTEIN"/>
    <property type="match status" value="1"/>
</dbReference>
<accession>A0A9J6RBB1</accession>
<dbReference type="InterPro" id="IPR004027">
    <property type="entry name" value="SEC_C_motif"/>
</dbReference>
<dbReference type="RefSeq" id="WP_268779736.1">
    <property type="nucleotide sequence ID" value="NZ_JAPRAT010000010.1"/>
</dbReference>
<dbReference type="Pfam" id="PF02810">
    <property type="entry name" value="SEC-C"/>
    <property type="match status" value="1"/>
</dbReference>
<name>A0A9J6RBB1_9BACI</name>
<dbReference type="EMBL" id="JAPRAT010000010">
    <property type="protein sequence ID" value="MCZ0702970.1"/>
    <property type="molecule type" value="Genomic_DNA"/>
</dbReference>
<gene>
    <name evidence="1" type="ORF">OWO01_07070</name>
</gene>
<dbReference type="SUPFAM" id="SSF103642">
    <property type="entry name" value="Sec-C motif"/>
    <property type="match status" value="1"/>
</dbReference>
<dbReference type="AlphaFoldDB" id="A0A9J6RBB1"/>
<protein>
    <submittedName>
        <fullName evidence="1">DUF1186 domain-containing protein</fullName>
    </submittedName>
</protein>
<dbReference type="InterPro" id="IPR010602">
    <property type="entry name" value="DUF1186"/>
</dbReference>
<proteinExistence type="predicted"/>
<dbReference type="PANTHER" id="PTHR33747">
    <property type="entry name" value="UPF0225 PROTEIN SCO1677"/>
    <property type="match status" value="1"/>
</dbReference>
<organism evidence="1 2">
    <name type="scientific">Natronobacillus azotifigens</name>
    <dbReference type="NCBI Taxonomy" id="472978"/>
    <lineage>
        <taxon>Bacteria</taxon>
        <taxon>Bacillati</taxon>
        <taxon>Bacillota</taxon>
        <taxon>Bacilli</taxon>
        <taxon>Bacillales</taxon>
        <taxon>Bacillaceae</taxon>
        <taxon>Natronobacillus</taxon>
    </lineage>
</organism>
<evidence type="ECO:0000313" key="1">
    <source>
        <dbReference type="EMBL" id="MCZ0702970.1"/>
    </source>
</evidence>
<sequence length="297" mass="34344">MREVIDSISLIEKGKFPKKQLEEIIENKEEVIPELLQVVDQFIEDPSIASNNPRYFGHIYAFFLLGQFREKALFHKLLQILHWSEEDLNLVFGDFITEGSGRILASVYNGDLDALKELLENEESYEFARGQAVAALTILVLQGQLDREDISNYYRQLLKTKRLTPYLYADVIVSACDLHFEDLLEDIQWAYEKGLVDYGVINFDDVKTIMLIDKKVRLDYSRSDVHNKYIDNTIKELQSWYIFNQNKTEVSKLPEIPKKRLKIPSGNKPFVQDLKIGRNDPCNCGSGKKYKKCCGSS</sequence>
<dbReference type="Pfam" id="PF06685">
    <property type="entry name" value="DUF1186"/>
    <property type="match status" value="1"/>
</dbReference>
<dbReference type="Gene3D" id="3.10.450.50">
    <property type="match status" value="1"/>
</dbReference>
<reference evidence="1" key="1">
    <citation type="submission" date="2022-11" db="EMBL/GenBank/DDBJ databases">
        <title>WGS of Natronobacillus azotifigens 24KS-1, an anaerobic diazotrophic haloalkaliphile from soda-rich habitats.</title>
        <authorList>
            <person name="Sorokin D.Y."/>
            <person name="Merkel A.Y."/>
        </authorList>
    </citation>
    <scope>NUCLEOTIDE SEQUENCE</scope>
    <source>
        <strain evidence="1">24KS-1</strain>
    </source>
</reference>